<evidence type="ECO:0000259" key="3">
    <source>
        <dbReference type="PROSITE" id="PS50305"/>
    </source>
</evidence>
<dbReference type="OrthoDB" id="6077599at2759"/>
<evidence type="ECO:0000313" key="4">
    <source>
        <dbReference type="EMBL" id="GIQ81482.1"/>
    </source>
</evidence>
<evidence type="ECO:0000256" key="1">
    <source>
        <dbReference type="ARBA" id="ARBA00023027"/>
    </source>
</evidence>
<dbReference type="EMBL" id="BDIP01000407">
    <property type="protein sequence ID" value="GIQ81482.1"/>
    <property type="molecule type" value="Genomic_DNA"/>
</dbReference>
<dbReference type="AlphaFoldDB" id="A0A9K3CRG3"/>
<keyword evidence="2" id="KW-0862">Zinc</keyword>
<dbReference type="PROSITE" id="PS50305">
    <property type="entry name" value="SIRTUIN"/>
    <property type="match status" value="1"/>
</dbReference>
<feature type="binding site" evidence="2">
    <location>
        <position position="114"/>
    </location>
    <ligand>
        <name>Zn(2+)</name>
        <dbReference type="ChEBI" id="CHEBI:29105"/>
    </ligand>
</feature>
<dbReference type="SUPFAM" id="SSF52467">
    <property type="entry name" value="DHS-like NAD/FAD-binding domain"/>
    <property type="match status" value="1"/>
</dbReference>
<name>A0A9K3CRG3_9EUKA</name>
<keyword evidence="1" id="KW-0520">NAD</keyword>
<feature type="domain" description="Deacetylase sirtuin-type" evidence="3">
    <location>
        <begin position="1"/>
        <end position="260"/>
    </location>
</feature>
<dbReference type="InterPro" id="IPR026590">
    <property type="entry name" value="Ssirtuin_cat_dom"/>
</dbReference>
<comment type="caution">
    <text evidence="4">The sequence shown here is derived from an EMBL/GenBank/DDBJ whole genome shotgun (WGS) entry which is preliminary data.</text>
</comment>
<organism evidence="4 5">
    <name type="scientific">Kipferlia bialata</name>
    <dbReference type="NCBI Taxonomy" id="797122"/>
    <lineage>
        <taxon>Eukaryota</taxon>
        <taxon>Metamonada</taxon>
        <taxon>Carpediemonas-like organisms</taxon>
        <taxon>Kipferlia</taxon>
    </lineage>
</organism>
<protein>
    <recommendedName>
        <fullName evidence="3">Deacetylase sirtuin-type domain-containing protein</fullName>
    </recommendedName>
</protein>
<dbReference type="Gene3D" id="3.40.50.1220">
    <property type="entry name" value="TPP-binding domain"/>
    <property type="match status" value="1"/>
</dbReference>
<dbReference type="InterPro" id="IPR029035">
    <property type="entry name" value="DHS-like_NAD/FAD-binding_dom"/>
</dbReference>
<dbReference type="Proteomes" id="UP000265618">
    <property type="component" value="Unassembled WGS sequence"/>
</dbReference>
<feature type="binding site" evidence="2">
    <location>
        <position position="148"/>
    </location>
    <ligand>
        <name>Zn(2+)</name>
        <dbReference type="ChEBI" id="CHEBI:29105"/>
    </ligand>
</feature>
<sequence length="260" mass="29348">MSAAAGHDYTDKEVFKRVYPGWAKRGFSMQYQLMGYTGWTEAEKWGYYTAHLGLMYFNDAPNPLYQTIRAVIGDKPHFHMTSNVDGLFRRNGFDPAVIYEPQGSYGRIQCEGPCSQTSVWDIEPFFRKCQGAVSEDQIITDPAAVPKCPKCGGTMFINARADGSFIEAPEEQRQALDKFLQAHRNDKVLFLELGAGMSTPSVIRWPMERLTNAFPNSNLVRLNWEYEAVPRQLGDRAFGIKGDIKAVIDRLAAQMDIPTE</sequence>
<comment type="caution">
    <text evidence="2">Lacks conserved residue(s) required for the propagation of feature annotation.</text>
</comment>
<dbReference type="GO" id="GO:0046872">
    <property type="term" value="F:metal ion binding"/>
    <property type="evidence" value="ECO:0007669"/>
    <property type="project" value="UniProtKB-KW"/>
</dbReference>
<keyword evidence="2" id="KW-0479">Metal-binding</keyword>
<keyword evidence="5" id="KW-1185">Reference proteome</keyword>
<evidence type="ECO:0000256" key="2">
    <source>
        <dbReference type="PROSITE-ProRule" id="PRU00236"/>
    </source>
</evidence>
<feature type="binding site" evidence="2">
    <location>
        <position position="110"/>
    </location>
    <ligand>
        <name>Zn(2+)</name>
        <dbReference type="ChEBI" id="CHEBI:29105"/>
    </ligand>
</feature>
<gene>
    <name evidence="4" type="ORF">KIPB_002445</name>
</gene>
<feature type="binding site" evidence="2">
    <location>
        <position position="151"/>
    </location>
    <ligand>
        <name>Zn(2+)</name>
        <dbReference type="ChEBI" id="CHEBI:29105"/>
    </ligand>
</feature>
<accession>A0A9K3CRG3</accession>
<reference evidence="4 5" key="1">
    <citation type="journal article" date="2018" name="PLoS ONE">
        <title>The draft genome of Kipferlia bialata reveals reductive genome evolution in fornicate parasites.</title>
        <authorList>
            <person name="Tanifuji G."/>
            <person name="Takabayashi S."/>
            <person name="Kume K."/>
            <person name="Takagi M."/>
            <person name="Nakayama T."/>
            <person name="Kamikawa R."/>
            <person name="Inagaki Y."/>
            <person name="Hashimoto T."/>
        </authorList>
    </citation>
    <scope>NUCLEOTIDE SEQUENCE [LARGE SCALE GENOMIC DNA]</scope>
    <source>
        <strain evidence="4">NY0173</strain>
    </source>
</reference>
<proteinExistence type="predicted"/>
<evidence type="ECO:0000313" key="5">
    <source>
        <dbReference type="Proteomes" id="UP000265618"/>
    </source>
</evidence>